<evidence type="ECO:0000256" key="6">
    <source>
        <dbReference type="SAM" id="Phobius"/>
    </source>
</evidence>
<reference evidence="8 9" key="1">
    <citation type="submission" date="2023-09" db="EMBL/GenBank/DDBJ databases">
        <title>Pangenome analysis of Batrachochytrium dendrobatidis and related Chytrids.</title>
        <authorList>
            <person name="Yacoub M.N."/>
            <person name="Stajich J.E."/>
            <person name="James T.Y."/>
        </authorList>
    </citation>
    <scope>NUCLEOTIDE SEQUENCE [LARGE SCALE GENOMIC DNA]</scope>
    <source>
        <strain evidence="8 9">JEL0888</strain>
    </source>
</reference>
<dbReference type="EMBL" id="JADGIZ020000024">
    <property type="protein sequence ID" value="KAL2915470.1"/>
    <property type="molecule type" value="Genomic_DNA"/>
</dbReference>
<evidence type="ECO:0000256" key="2">
    <source>
        <dbReference type="ARBA" id="ARBA00022692"/>
    </source>
</evidence>
<feature type="region of interest" description="Disordered" evidence="5">
    <location>
        <begin position="269"/>
        <end position="301"/>
    </location>
</feature>
<feature type="region of interest" description="Disordered" evidence="5">
    <location>
        <begin position="740"/>
        <end position="779"/>
    </location>
</feature>
<feature type="compositionally biased region" description="Low complexity" evidence="5">
    <location>
        <begin position="516"/>
        <end position="531"/>
    </location>
</feature>
<feature type="compositionally biased region" description="Low complexity" evidence="5">
    <location>
        <begin position="542"/>
        <end position="551"/>
    </location>
</feature>
<feature type="signal peptide" evidence="7">
    <location>
        <begin position="1"/>
        <end position="28"/>
    </location>
</feature>
<evidence type="ECO:0000256" key="3">
    <source>
        <dbReference type="ARBA" id="ARBA00022989"/>
    </source>
</evidence>
<keyword evidence="2 6" id="KW-0812">Transmembrane</keyword>
<dbReference type="InterPro" id="IPR051694">
    <property type="entry name" value="Immunoregulatory_rcpt-like"/>
</dbReference>
<feature type="compositionally biased region" description="Pro residues" evidence="5">
    <location>
        <begin position="459"/>
        <end position="470"/>
    </location>
</feature>
<sequence length="779" mass="83466">MAQHRFRPPRAGRALIALLAALNLQAAAQWVQEVEVPICHNTSLAYRTANILYENAYPISPDPQQGGGGSISCIPNPSDVSRSLYYVLASTGDSAAVWDCYSTDCSNCTLTGQVPLVTPLQDMECGTYFEITTQAQTVSIRDIARKVPTNVGSGLIASAFFVVLGGLSNMSEDSPSCGDSPTFGSILFIFEECTQITSKSWVITKFSPDKDEFTSYTCTTGTCRPSSCTAETTLIKPSQPGSTRCERINGFDLNVSAATAIKTSSVFSSNSSAFSWPPPPASSSTTASTTTSTATASSTPASTPTFYVEPQAINLGLIVGSSVGGCVLLAILAGIMLLAYTRLKIQRKNERDVQAKLVEHMQQIPQSGAGTSTGGFVGGRHIKDFLPPVLEESPSITTLGARDSLSSSTAAMANGLNLFVVGRPSASGGPDYGCENTGLNYQQQQQQQQQGMAHSPMFHAPPPPSFPPPSLQSSSPYQMPPSPYLQAGQQQQQQQQQYPQQRLFQQPYTQAPFQQPPYEQGPYQQQQYQQGTMPPSPRHGQQHQQQPQHGQITNQEIAPPPRLPGHSLPPLSPRSVPRPMPMPMPQQTPFDQQQMRAASPPGMVLPPSMLPPRWSPAQHAHPNPNLHPPPHSADGSALGITASSQSGSDYSQDRHPARGGFMPTSPELNRFPVVEAQPTIARMVHYSAGPIVEPYSRGVDVPVPGPAFHAQAGQAYLPAQMQMQMAGQSAMPSVRIEAQLVDSETAQGRGVQAESPTQPAQLEQPDQQPMYAASSVSSS</sequence>
<evidence type="ECO:0000313" key="9">
    <source>
        <dbReference type="Proteomes" id="UP001527925"/>
    </source>
</evidence>
<proteinExistence type="predicted"/>
<comment type="caution">
    <text evidence="8">The sequence shown here is derived from an EMBL/GenBank/DDBJ whole genome shotgun (WGS) entry which is preliminary data.</text>
</comment>
<feature type="region of interest" description="Disordered" evidence="5">
    <location>
        <begin position="512"/>
        <end position="656"/>
    </location>
</feature>
<keyword evidence="7" id="KW-0732">Signal</keyword>
<feature type="compositionally biased region" description="Low complexity" evidence="5">
    <location>
        <begin position="484"/>
        <end position="500"/>
    </location>
</feature>
<keyword evidence="4 6" id="KW-0472">Membrane</keyword>
<dbReference type="PANTHER" id="PTHR15549">
    <property type="entry name" value="PAIRED IMMUNOGLOBULIN-LIKE TYPE 2 RECEPTOR"/>
    <property type="match status" value="1"/>
</dbReference>
<feature type="compositionally biased region" description="Low complexity" evidence="5">
    <location>
        <begin position="282"/>
        <end position="301"/>
    </location>
</feature>
<accession>A0ABR4N7L1</accession>
<feature type="chain" id="PRO_5047169060" evidence="7">
    <location>
        <begin position="29"/>
        <end position="779"/>
    </location>
</feature>
<feature type="compositionally biased region" description="Low complexity" evidence="5">
    <location>
        <begin position="442"/>
        <end position="458"/>
    </location>
</feature>
<dbReference type="Proteomes" id="UP001527925">
    <property type="component" value="Unassembled WGS sequence"/>
</dbReference>
<feature type="region of interest" description="Disordered" evidence="5">
    <location>
        <begin position="430"/>
        <end position="500"/>
    </location>
</feature>
<comment type="subcellular location">
    <subcellularLocation>
        <location evidence="1">Membrane</location>
        <topology evidence="1">Single-pass membrane protein</topology>
    </subcellularLocation>
</comment>
<feature type="transmembrane region" description="Helical" evidence="6">
    <location>
        <begin position="315"/>
        <end position="341"/>
    </location>
</feature>
<evidence type="ECO:0000256" key="4">
    <source>
        <dbReference type="ARBA" id="ARBA00023136"/>
    </source>
</evidence>
<keyword evidence="3 6" id="KW-1133">Transmembrane helix</keyword>
<protein>
    <submittedName>
        <fullName evidence="8">Uncharacterized protein</fullName>
    </submittedName>
</protein>
<feature type="compositionally biased region" description="Polar residues" evidence="5">
    <location>
        <begin position="754"/>
        <end position="767"/>
    </location>
</feature>
<evidence type="ECO:0000256" key="7">
    <source>
        <dbReference type="SAM" id="SignalP"/>
    </source>
</evidence>
<feature type="compositionally biased region" description="Pro residues" evidence="5">
    <location>
        <begin position="570"/>
        <end position="586"/>
    </location>
</feature>
<organism evidence="8 9">
    <name type="scientific">Polyrhizophydium stewartii</name>
    <dbReference type="NCBI Taxonomy" id="2732419"/>
    <lineage>
        <taxon>Eukaryota</taxon>
        <taxon>Fungi</taxon>
        <taxon>Fungi incertae sedis</taxon>
        <taxon>Chytridiomycota</taxon>
        <taxon>Chytridiomycota incertae sedis</taxon>
        <taxon>Chytridiomycetes</taxon>
        <taxon>Rhizophydiales</taxon>
        <taxon>Rhizophydiales incertae sedis</taxon>
        <taxon>Polyrhizophydium</taxon>
    </lineage>
</organism>
<keyword evidence="9" id="KW-1185">Reference proteome</keyword>
<evidence type="ECO:0000256" key="5">
    <source>
        <dbReference type="SAM" id="MobiDB-lite"/>
    </source>
</evidence>
<feature type="compositionally biased region" description="Polar residues" evidence="5">
    <location>
        <begin position="587"/>
        <end position="596"/>
    </location>
</feature>
<feature type="compositionally biased region" description="Polar residues" evidence="5">
    <location>
        <begin position="641"/>
        <end position="650"/>
    </location>
</feature>
<name>A0ABR4N7L1_9FUNG</name>
<evidence type="ECO:0000256" key="1">
    <source>
        <dbReference type="ARBA" id="ARBA00004167"/>
    </source>
</evidence>
<evidence type="ECO:0000313" key="8">
    <source>
        <dbReference type="EMBL" id="KAL2915470.1"/>
    </source>
</evidence>
<gene>
    <name evidence="8" type="ORF">HK105_205086</name>
</gene>
<dbReference type="PANTHER" id="PTHR15549:SF26">
    <property type="entry name" value="AXIAL BUDDING PATTERN PROTEIN 2-RELATED"/>
    <property type="match status" value="1"/>
</dbReference>